<evidence type="ECO:0000256" key="5">
    <source>
        <dbReference type="RuleBase" id="RU003870"/>
    </source>
</evidence>
<dbReference type="InterPro" id="IPR036789">
    <property type="entry name" value="Ribosomal_uL6-like_a/b-dom_sf"/>
</dbReference>
<dbReference type="SUPFAM" id="SSF56053">
    <property type="entry name" value="Ribosomal protein L6"/>
    <property type="match status" value="2"/>
</dbReference>
<evidence type="ECO:0000256" key="2">
    <source>
        <dbReference type="ARBA" id="ARBA00023274"/>
    </source>
</evidence>
<evidence type="ECO:0000259" key="6">
    <source>
        <dbReference type="Pfam" id="PF00347"/>
    </source>
</evidence>
<dbReference type="InterPro" id="IPR000702">
    <property type="entry name" value="Ribosomal_uL6-like"/>
</dbReference>
<organism evidence="7">
    <name type="scientific">Candidatus Shikimatogenerans sp. Tcar</name>
    <dbReference type="NCBI Taxonomy" id="3158565"/>
    <lineage>
        <taxon>Bacteria</taxon>
        <taxon>Pseudomonadati</taxon>
        <taxon>Bacteroidota</taxon>
        <taxon>Flavobacteriia</taxon>
        <taxon>Flavobacteriales</taxon>
        <taxon>Candidatus Shikimatogenerans</taxon>
    </lineage>
</organism>
<reference evidence="7" key="1">
    <citation type="submission" date="2024-06" db="EMBL/GenBank/DDBJ databases">
        <title>Diversity, functionality, and evolutionary history of bacterial symbionts in false click beetles (Coleoptera, Throscidae).</title>
        <authorList>
            <person name="Wierz J.C."/>
            <person name="Malm H."/>
            <person name="Kaltenpoth M."/>
            <person name="Engl T."/>
        </authorList>
    </citation>
    <scope>NUCLEOTIDE SEQUENCE</scope>
    <source>
        <strain evidence="7">Tcar</strain>
    </source>
</reference>
<protein>
    <recommendedName>
        <fullName evidence="3 5">50S ribosomal protein L6</fullName>
    </recommendedName>
</protein>
<feature type="domain" description="Large ribosomal subunit protein uL6 alpha-beta" evidence="6">
    <location>
        <begin position="11"/>
        <end position="80"/>
    </location>
</feature>
<proteinExistence type="inferred from homology"/>
<accession>A0AAU7QRT0</accession>
<dbReference type="InterPro" id="IPR020040">
    <property type="entry name" value="Ribosomal_uL6_a/b-dom"/>
</dbReference>
<dbReference type="Pfam" id="PF00347">
    <property type="entry name" value="Ribosomal_L6"/>
    <property type="match status" value="2"/>
</dbReference>
<dbReference type="GO" id="GO:1990904">
    <property type="term" value="C:ribonucleoprotein complex"/>
    <property type="evidence" value="ECO:0007669"/>
    <property type="project" value="UniProtKB-KW"/>
</dbReference>
<sequence>MSRIGKKKILIPKKINYKYKNNILYVKGKLGKLKLKIKKCIKIFFKEKYIYLKINNKSKLEKSLYGLYRTLIFNMFKGVTIGFKKELIIIGREYKVIKYNNYLEFDLGYSHNIVIDIPKCIKVNIINNDENINLKLYSYNNVILGLYSAKIKSFRKPDPYKNKGIRYNNEYIIKKIRKKV</sequence>
<dbReference type="GO" id="GO:0003735">
    <property type="term" value="F:structural constituent of ribosome"/>
    <property type="evidence" value="ECO:0007669"/>
    <property type="project" value="InterPro"/>
</dbReference>
<dbReference type="EMBL" id="CP157896">
    <property type="protein sequence ID" value="XBT18633.1"/>
    <property type="molecule type" value="Genomic_DNA"/>
</dbReference>
<gene>
    <name evidence="7" type="primary">rplF</name>
    <name evidence="7" type="ORF">ABNO60_00600</name>
</gene>
<keyword evidence="1 4" id="KW-0689">Ribosomal protein</keyword>
<keyword evidence="5" id="KW-0694">RNA-binding</keyword>
<dbReference type="PANTHER" id="PTHR11655">
    <property type="entry name" value="60S/50S RIBOSOMAL PROTEIN L6/L9"/>
    <property type="match status" value="1"/>
</dbReference>
<dbReference type="PRINTS" id="PR00059">
    <property type="entry name" value="RIBOSOMALL6"/>
</dbReference>
<dbReference type="PANTHER" id="PTHR11655:SF14">
    <property type="entry name" value="LARGE RIBOSOMAL SUBUNIT PROTEIN UL6M"/>
    <property type="match status" value="1"/>
</dbReference>
<dbReference type="InterPro" id="IPR019906">
    <property type="entry name" value="Ribosomal_uL6_bac-type"/>
</dbReference>
<keyword evidence="5" id="KW-0699">rRNA-binding</keyword>
<evidence type="ECO:0000313" key="7">
    <source>
        <dbReference type="EMBL" id="XBT18633.1"/>
    </source>
</evidence>
<evidence type="ECO:0000256" key="4">
    <source>
        <dbReference type="RuleBase" id="RU003869"/>
    </source>
</evidence>
<keyword evidence="2 4" id="KW-0687">Ribonucleoprotein</keyword>
<dbReference type="GO" id="GO:0005840">
    <property type="term" value="C:ribosome"/>
    <property type="evidence" value="ECO:0007669"/>
    <property type="project" value="UniProtKB-KW"/>
</dbReference>
<dbReference type="Gene3D" id="3.90.930.12">
    <property type="entry name" value="Ribosomal protein L6, alpha-beta domain"/>
    <property type="match status" value="2"/>
</dbReference>
<evidence type="ECO:0000256" key="1">
    <source>
        <dbReference type="ARBA" id="ARBA00022980"/>
    </source>
</evidence>
<comment type="similarity">
    <text evidence="4">Belongs to the universal ribosomal protein uL6 family.</text>
</comment>
<dbReference type="AlphaFoldDB" id="A0AAU7QRT0"/>
<comment type="function">
    <text evidence="5">This protein binds to the 23S rRNA, and is important in its secondary structure. It is located near the subunit interface in the base of the L7/L12 stalk, and near the tRNA binding site of the peptidyltransferase center.</text>
</comment>
<dbReference type="GO" id="GO:0019843">
    <property type="term" value="F:rRNA binding"/>
    <property type="evidence" value="ECO:0007669"/>
    <property type="project" value="UniProtKB-KW"/>
</dbReference>
<feature type="domain" description="Large ribosomal subunit protein uL6 alpha-beta" evidence="6">
    <location>
        <begin position="91"/>
        <end position="167"/>
    </location>
</feature>
<dbReference type="GO" id="GO:0002181">
    <property type="term" value="P:cytoplasmic translation"/>
    <property type="evidence" value="ECO:0007669"/>
    <property type="project" value="TreeGrafter"/>
</dbReference>
<dbReference type="PIRSF" id="PIRSF002162">
    <property type="entry name" value="Ribosomal_L6"/>
    <property type="match status" value="1"/>
</dbReference>
<evidence type="ECO:0000256" key="3">
    <source>
        <dbReference type="ARBA" id="ARBA00035454"/>
    </source>
</evidence>
<name>A0AAU7QRT0_9FLAO</name>